<dbReference type="InterPro" id="IPR049940">
    <property type="entry name" value="GluQ/Sye"/>
</dbReference>
<dbReference type="AlphaFoldDB" id="A0A9X0QBE0"/>
<dbReference type="Gene3D" id="3.40.50.620">
    <property type="entry name" value="HUPs"/>
    <property type="match status" value="1"/>
</dbReference>
<dbReference type="GO" id="GO:0005829">
    <property type="term" value="C:cytosol"/>
    <property type="evidence" value="ECO:0007669"/>
    <property type="project" value="TreeGrafter"/>
</dbReference>
<protein>
    <submittedName>
        <fullName evidence="7">Glutamyl-tRNA synthetase</fullName>
        <ecNumber evidence="7">6.1.1.17</ecNumber>
    </submittedName>
</protein>
<dbReference type="EMBL" id="JACHEB010000001">
    <property type="protein sequence ID" value="MBB5327148.1"/>
    <property type="molecule type" value="Genomic_DNA"/>
</dbReference>
<evidence type="ECO:0000256" key="4">
    <source>
        <dbReference type="ARBA" id="ARBA00023146"/>
    </source>
</evidence>
<dbReference type="EC" id="6.1.1.17" evidence="7"/>
<dbReference type="Proteomes" id="UP000535182">
    <property type="component" value="Unassembled WGS sequence"/>
</dbReference>
<dbReference type="GO" id="GO:0006424">
    <property type="term" value="P:glutamyl-tRNA aminoacylation"/>
    <property type="evidence" value="ECO:0007669"/>
    <property type="project" value="TreeGrafter"/>
</dbReference>
<evidence type="ECO:0000313" key="8">
    <source>
        <dbReference type="Proteomes" id="UP000535182"/>
    </source>
</evidence>
<dbReference type="Pfam" id="PF00749">
    <property type="entry name" value="tRNA-synt_1c"/>
    <property type="match status" value="1"/>
</dbReference>
<organism evidence="7 8">
    <name type="scientific">Tunturiibacter gelidiferens</name>
    <dbReference type="NCBI Taxonomy" id="3069689"/>
    <lineage>
        <taxon>Bacteria</taxon>
        <taxon>Pseudomonadati</taxon>
        <taxon>Acidobacteriota</taxon>
        <taxon>Terriglobia</taxon>
        <taxon>Terriglobales</taxon>
        <taxon>Acidobacteriaceae</taxon>
        <taxon>Tunturiibacter</taxon>
    </lineage>
</organism>
<feature type="domain" description="Glutamyl/glutaminyl-tRNA synthetase class Ib catalytic" evidence="6">
    <location>
        <begin position="53"/>
        <end position="292"/>
    </location>
</feature>
<keyword evidence="2 5" id="KW-0547">Nucleotide-binding</keyword>
<dbReference type="PANTHER" id="PTHR43311:SF1">
    <property type="entry name" value="GLUTAMYL-Q TRNA(ASP) SYNTHETASE"/>
    <property type="match status" value="1"/>
</dbReference>
<dbReference type="GO" id="GO:0004818">
    <property type="term" value="F:glutamate-tRNA ligase activity"/>
    <property type="evidence" value="ECO:0007669"/>
    <property type="project" value="UniProtKB-EC"/>
</dbReference>
<evidence type="ECO:0000256" key="5">
    <source>
        <dbReference type="RuleBase" id="RU363037"/>
    </source>
</evidence>
<name>A0A9X0QBE0_9BACT</name>
<accession>A0A9X0QBE0</accession>
<keyword evidence="5" id="KW-0648">Protein biosynthesis</keyword>
<keyword evidence="4 5" id="KW-0030">Aminoacyl-tRNA synthetase</keyword>
<proteinExistence type="inferred from homology"/>
<keyword evidence="1 5" id="KW-0436">Ligase</keyword>
<gene>
    <name evidence="7" type="ORF">HDF14_000742</name>
</gene>
<evidence type="ECO:0000313" key="7">
    <source>
        <dbReference type="EMBL" id="MBB5327148.1"/>
    </source>
</evidence>
<dbReference type="InterPro" id="IPR014729">
    <property type="entry name" value="Rossmann-like_a/b/a_fold"/>
</dbReference>
<dbReference type="GO" id="GO:0005524">
    <property type="term" value="F:ATP binding"/>
    <property type="evidence" value="ECO:0007669"/>
    <property type="project" value="UniProtKB-KW"/>
</dbReference>
<dbReference type="SUPFAM" id="SSF52374">
    <property type="entry name" value="Nucleotidylyl transferase"/>
    <property type="match status" value="1"/>
</dbReference>
<sequence>MPISTTLPHPKLSVVFSSPHPSQYLHALPWSPRSISYRPPPPRPRCYLLASLHRARDHNGTLLLRNEDIDPHRSKPAYLEATLEDLAWLGIEWQPPLISQSQRTDLYHSAFHRLLQQGDIYPCHCSRKDLALMMHAPHEDENDEPVYDGHCRPTHAAPSLIEDQASNYRFRVSDGETITFTDLNHGPQSFTAGKDFGDFLIWRGDNLPSYQLACVVDDADTQITEVVRGADLLKSTARQILLQRALNLPQPSYFHTHLLRDEHGLRLAKRHDALAIRTLRAQGLTPSQVLSLATQSMTSVTSNS</sequence>
<keyword evidence="8" id="KW-1185">Reference proteome</keyword>
<evidence type="ECO:0000256" key="3">
    <source>
        <dbReference type="ARBA" id="ARBA00022840"/>
    </source>
</evidence>
<reference evidence="7 8" key="1">
    <citation type="submission" date="2020-08" db="EMBL/GenBank/DDBJ databases">
        <title>Genomic Encyclopedia of Type Strains, Phase IV (KMG-V): Genome sequencing to study the core and pangenomes of soil and plant-associated prokaryotes.</title>
        <authorList>
            <person name="Whitman W."/>
        </authorList>
    </citation>
    <scope>NUCLEOTIDE SEQUENCE [LARGE SCALE GENOMIC DNA]</scope>
    <source>
        <strain evidence="7 8">X5P2</strain>
    </source>
</reference>
<evidence type="ECO:0000256" key="1">
    <source>
        <dbReference type="ARBA" id="ARBA00022598"/>
    </source>
</evidence>
<comment type="caution">
    <text evidence="7">The sequence shown here is derived from an EMBL/GenBank/DDBJ whole genome shotgun (WGS) entry which is preliminary data.</text>
</comment>
<evidence type="ECO:0000256" key="2">
    <source>
        <dbReference type="ARBA" id="ARBA00022741"/>
    </source>
</evidence>
<dbReference type="RefSeq" id="WP_260697978.1">
    <property type="nucleotide sequence ID" value="NZ_JACHEB010000001.1"/>
</dbReference>
<evidence type="ECO:0000259" key="6">
    <source>
        <dbReference type="Pfam" id="PF00749"/>
    </source>
</evidence>
<keyword evidence="3 5" id="KW-0067">ATP-binding</keyword>
<dbReference type="InterPro" id="IPR020058">
    <property type="entry name" value="Glu/Gln-tRNA-synth_Ib_cat-dom"/>
</dbReference>
<dbReference type="PANTHER" id="PTHR43311">
    <property type="entry name" value="GLUTAMATE--TRNA LIGASE"/>
    <property type="match status" value="1"/>
</dbReference>
<comment type="similarity">
    <text evidence="5">Belongs to the class-I aminoacyl-tRNA synthetase family.</text>
</comment>